<dbReference type="Proteomes" id="UP000321577">
    <property type="component" value="Unassembled WGS sequence"/>
</dbReference>
<sequence>MPIAMNLDPKHKKEGLLISRPVPRNPLLSRLATAALVVCILGALPRSAQANDFDDWLAAKKGRTWTAADGRQINARLVSYNWPAKTVEIRKQDGRQYELELKDLSKEDNEFIKTMATVPQLVTAAEMKERVLAYRLLDVNGNPSNYGGKAGRLLDEFKAAVADGEYDVEIQLEALEWNVAEYRRVGQKEKAEETETKRMELALEKEKRDLLRRQTEALEATADATASMAWQLREIKTQIWFHRQGL</sequence>
<evidence type="ECO:0008006" key="3">
    <source>
        <dbReference type="Google" id="ProtNLM"/>
    </source>
</evidence>
<dbReference type="Gene3D" id="2.30.30.700">
    <property type="entry name" value="SLA1 homology domain 1"/>
    <property type="match status" value="1"/>
</dbReference>
<evidence type="ECO:0000313" key="1">
    <source>
        <dbReference type="EMBL" id="GEP45879.1"/>
    </source>
</evidence>
<organism evidence="1 2">
    <name type="scientific">Brevifollis gellanilyticus</name>
    <dbReference type="NCBI Taxonomy" id="748831"/>
    <lineage>
        <taxon>Bacteria</taxon>
        <taxon>Pseudomonadati</taxon>
        <taxon>Verrucomicrobiota</taxon>
        <taxon>Verrucomicrobiia</taxon>
        <taxon>Verrucomicrobiales</taxon>
        <taxon>Verrucomicrobiaceae</taxon>
    </lineage>
</organism>
<dbReference type="AlphaFoldDB" id="A0A512MGM7"/>
<protein>
    <recommendedName>
        <fullName evidence="3">SLA1 homology domain-containing protein</fullName>
    </recommendedName>
</protein>
<reference evidence="1 2" key="1">
    <citation type="submission" date="2019-07" db="EMBL/GenBank/DDBJ databases">
        <title>Whole genome shotgun sequence of Brevifollis gellanilyticus NBRC 108608.</title>
        <authorList>
            <person name="Hosoyama A."/>
            <person name="Uohara A."/>
            <person name="Ohji S."/>
            <person name="Ichikawa N."/>
        </authorList>
    </citation>
    <scope>NUCLEOTIDE SEQUENCE [LARGE SCALE GENOMIC DNA]</scope>
    <source>
        <strain evidence="1 2">NBRC 108608</strain>
    </source>
</reference>
<proteinExistence type="predicted"/>
<keyword evidence="2" id="KW-1185">Reference proteome</keyword>
<name>A0A512MGM7_9BACT</name>
<evidence type="ECO:0000313" key="2">
    <source>
        <dbReference type="Proteomes" id="UP000321577"/>
    </source>
</evidence>
<accession>A0A512MGM7</accession>
<dbReference type="EMBL" id="BKAG01000061">
    <property type="protein sequence ID" value="GEP45879.1"/>
    <property type="molecule type" value="Genomic_DNA"/>
</dbReference>
<gene>
    <name evidence="1" type="ORF">BGE01nite_51700</name>
</gene>
<comment type="caution">
    <text evidence="1">The sequence shown here is derived from an EMBL/GenBank/DDBJ whole genome shotgun (WGS) entry which is preliminary data.</text>
</comment>